<evidence type="ECO:0000313" key="9">
    <source>
        <dbReference type="EMBL" id="HIY22627.1"/>
    </source>
</evidence>
<evidence type="ECO:0000256" key="6">
    <source>
        <dbReference type="ARBA" id="ARBA00022840"/>
    </source>
</evidence>
<dbReference type="Proteomes" id="UP000823868">
    <property type="component" value="Unassembled WGS sequence"/>
</dbReference>
<proteinExistence type="inferred from homology"/>
<keyword evidence="4" id="KW-1003">Cell membrane</keyword>
<keyword evidence="6 9" id="KW-0067">ATP-binding</keyword>
<keyword evidence="5" id="KW-0547">Nucleotide-binding</keyword>
<keyword evidence="3" id="KW-0813">Transport</keyword>
<dbReference type="InterPro" id="IPR003439">
    <property type="entry name" value="ABC_transporter-like_ATP-bd"/>
</dbReference>
<comment type="similarity">
    <text evidence="2">Belongs to the ABC transporter superfamily.</text>
</comment>
<dbReference type="InterPro" id="IPR017871">
    <property type="entry name" value="ABC_transporter-like_CS"/>
</dbReference>
<comment type="subcellular location">
    <subcellularLocation>
        <location evidence="1">Cell membrane</location>
        <topology evidence="1">Peripheral membrane protein</topology>
    </subcellularLocation>
</comment>
<dbReference type="InterPro" id="IPR027417">
    <property type="entry name" value="P-loop_NTPase"/>
</dbReference>
<name>A0A9D1YB27_9FIRM</name>
<evidence type="ECO:0000256" key="2">
    <source>
        <dbReference type="ARBA" id="ARBA00005417"/>
    </source>
</evidence>
<evidence type="ECO:0000256" key="1">
    <source>
        <dbReference type="ARBA" id="ARBA00004202"/>
    </source>
</evidence>
<dbReference type="PROSITE" id="PS00211">
    <property type="entry name" value="ABC_TRANSPORTER_1"/>
    <property type="match status" value="1"/>
</dbReference>
<dbReference type="FunFam" id="3.40.50.300:FF:000016">
    <property type="entry name" value="Oligopeptide ABC transporter ATP-binding component"/>
    <property type="match status" value="1"/>
</dbReference>
<dbReference type="PANTHER" id="PTHR43297">
    <property type="entry name" value="OLIGOPEPTIDE TRANSPORT ATP-BINDING PROTEIN APPD"/>
    <property type="match status" value="1"/>
</dbReference>
<dbReference type="PROSITE" id="PS50893">
    <property type="entry name" value="ABC_TRANSPORTER_2"/>
    <property type="match status" value="1"/>
</dbReference>
<protein>
    <submittedName>
        <fullName evidence="9">ABC transporter ATP-binding protein</fullName>
    </submittedName>
</protein>
<evidence type="ECO:0000259" key="8">
    <source>
        <dbReference type="PROSITE" id="PS50893"/>
    </source>
</evidence>
<keyword evidence="7" id="KW-0472">Membrane</keyword>
<sequence>MEPILEVKDLHVSFNTYAGEVKAVRGVSFHLNKGETLAFVGESGCGKTVTAKAILRLLKPPFAEIKEGSEIRYQGQDVVHMDKKALSNYRGEEVSMIFQDPMTSLNPTMKIGKQIMESLKIHKHLGKQEARKEAIELLRLVNIPSPETRVDSYPHELSGGMRQRVMIAIALACSPNILIADEPTTALDVTIQIQIMDLLKDLKTKLGTAIILVTHDLGVVANFADRVQVMYAGQVLERGTTREIFQDGRHPYTWALLSSVPTLAKESKQELYALKGTPPDLILPLNHCPFAARCEHCMAICKECMPPETVLSDTHRVSCWLQHPDAPRTLTFHGKEARS</sequence>
<dbReference type="Gene3D" id="3.40.50.300">
    <property type="entry name" value="P-loop containing nucleotide triphosphate hydrolases"/>
    <property type="match status" value="1"/>
</dbReference>
<dbReference type="AlphaFoldDB" id="A0A9D1YB27"/>
<reference evidence="9" key="2">
    <citation type="submission" date="2021-04" db="EMBL/GenBank/DDBJ databases">
        <authorList>
            <person name="Gilroy R."/>
        </authorList>
    </citation>
    <scope>NUCLEOTIDE SEQUENCE</scope>
    <source>
        <strain evidence="9">ChiBcec16_6824</strain>
    </source>
</reference>
<evidence type="ECO:0000256" key="5">
    <source>
        <dbReference type="ARBA" id="ARBA00022741"/>
    </source>
</evidence>
<gene>
    <name evidence="9" type="ORF">H9841_12095</name>
</gene>
<dbReference type="SMART" id="SM00382">
    <property type="entry name" value="AAA"/>
    <property type="match status" value="1"/>
</dbReference>
<dbReference type="InterPro" id="IPR013563">
    <property type="entry name" value="Oligopep_ABC_C"/>
</dbReference>
<evidence type="ECO:0000256" key="3">
    <source>
        <dbReference type="ARBA" id="ARBA00022448"/>
    </source>
</evidence>
<accession>A0A9D1YB27</accession>
<dbReference type="EMBL" id="DXDX01000218">
    <property type="protein sequence ID" value="HIY22627.1"/>
    <property type="molecule type" value="Genomic_DNA"/>
</dbReference>
<dbReference type="InterPro" id="IPR003593">
    <property type="entry name" value="AAA+_ATPase"/>
</dbReference>
<evidence type="ECO:0000256" key="4">
    <source>
        <dbReference type="ARBA" id="ARBA00022475"/>
    </source>
</evidence>
<evidence type="ECO:0000256" key="7">
    <source>
        <dbReference type="ARBA" id="ARBA00023136"/>
    </source>
</evidence>
<organism evidence="9 10">
    <name type="scientific">Candidatus Flavonifractor merdigallinarum</name>
    <dbReference type="NCBI Taxonomy" id="2838589"/>
    <lineage>
        <taxon>Bacteria</taxon>
        <taxon>Bacillati</taxon>
        <taxon>Bacillota</taxon>
        <taxon>Clostridia</taxon>
        <taxon>Eubacteriales</taxon>
        <taxon>Oscillospiraceae</taxon>
        <taxon>Flavonifractor</taxon>
    </lineage>
</organism>
<dbReference type="GO" id="GO:0005524">
    <property type="term" value="F:ATP binding"/>
    <property type="evidence" value="ECO:0007669"/>
    <property type="project" value="UniProtKB-KW"/>
</dbReference>
<dbReference type="SUPFAM" id="SSF52540">
    <property type="entry name" value="P-loop containing nucleoside triphosphate hydrolases"/>
    <property type="match status" value="1"/>
</dbReference>
<reference evidence="9" key="1">
    <citation type="journal article" date="2021" name="PeerJ">
        <title>Extensive microbial diversity within the chicken gut microbiome revealed by metagenomics and culture.</title>
        <authorList>
            <person name="Gilroy R."/>
            <person name="Ravi A."/>
            <person name="Getino M."/>
            <person name="Pursley I."/>
            <person name="Horton D.L."/>
            <person name="Alikhan N.F."/>
            <person name="Baker D."/>
            <person name="Gharbi K."/>
            <person name="Hall N."/>
            <person name="Watson M."/>
            <person name="Adriaenssens E.M."/>
            <person name="Foster-Nyarko E."/>
            <person name="Jarju S."/>
            <person name="Secka A."/>
            <person name="Antonio M."/>
            <person name="Oren A."/>
            <person name="Chaudhuri R.R."/>
            <person name="La Ragione R."/>
            <person name="Hildebrand F."/>
            <person name="Pallen M.J."/>
        </authorList>
    </citation>
    <scope>NUCLEOTIDE SEQUENCE</scope>
    <source>
        <strain evidence="9">ChiBcec16_6824</strain>
    </source>
</reference>
<evidence type="ECO:0000313" key="10">
    <source>
        <dbReference type="Proteomes" id="UP000823868"/>
    </source>
</evidence>
<dbReference type="GO" id="GO:0015833">
    <property type="term" value="P:peptide transport"/>
    <property type="evidence" value="ECO:0007669"/>
    <property type="project" value="InterPro"/>
</dbReference>
<comment type="caution">
    <text evidence="9">The sequence shown here is derived from an EMBL/GenBank/DDBJ whole genome shotgun (WGS) entry which is preliminary data.</text>
</comment>
<dbReference type="Pfam" id="PF00005">
    <property type="entry name" value="ABC_tran"/>
    <property type="match status" value="1"/>
</dbReference>
<dbReference type="Pfam" id="PF08352">
    <property type="entry name" value="oligo_HPY"/>
    <property type="match status" value="1"/>
</dbReference>
<dbReference type="NCBIfam" id="TIGR01727">
    <property type="entry name" value="oligo_HPY"/>
    <property type="match status" value="1"/>
</dbReference>
<dbReference type="InterPro" id="IPR050388">
    <property type="entry name" value="ABC_Ni/Peptide_Import"/>
</dbReference>
<dbReference type="PANTHER" id="PTHR43297:SF2">
    <property type="entry name" value="DIPEPTIDE TRANSPORT ATP-BINDING PROTEIN DPPD"/>
    <property type="match status" value="1"/>
</dbReference>
<feature type="domain" description="ABC transporter" evidence="8">
    <location>
        <begin position="5"/>
        <end position="257"/>
    </location>
</feature>
<dbReference type="CDD" id="cd03257">
    <property type="entry name" value="ABC_NikE_OppD_transporters"/>
    <property type="match status" value="1"/>
</dbReference>
<dbReference type="GO" id="GO:0016887">
    <property type="term" value="F:ATP hydrolysis activity"/>
    <property type="evidence" value="ECO:0007669"/>
    <property type="project" value="InterPro"/>
</dbReference>
<dbReference type="GO" id="GO:0005886">
    <property type="term" value="C:plasma membrane"/>
    <property type="evidence" value="ECO:0007669"/>
    <property type="project" value="UniProtKB-SubCell"/>
</dbReference>